<evidence type="ECO:0000256" key="3">
    <source>
        <dbReference type="ARBA" id="ARBA00034247"/>
    </source>
</evidence>
<dbReference type="EC" id="2.7.7.65" evidence="2"/>
<keyword evidence="7" id="KW-1185">Reference proteome</keyword>
<name>A0A8H2JKA4_9GAMM</name>
<dbReference type="InterPro" id="IPR050469">
    <property type="entry name" value="Diguanylate_Cyclase"/>
</dbReference>
<dbReference type="SUPFAM" id="SSF55073">
    <property type="entry name" value="Nucleotide cyclase"/>
    <property type="match status" value="1"/>
</dbReference>
<feature type="domain" description="GGDEF" evidence="5">
    <location>
        <begin position="417"/>
        <end position="548"/>
    </location>
</feature>
<dbReference type="PROSITE" id="PS50887">
    <property type="entry name" value="GGDEF"/>
    <property type="match status" value="1"/>
</dbReference>
<protein>
    <recommendedName>
        <fullName evidence="2">diguanylate cyclase</fullName>
        <ecNumber evidence="2">2.7.7.65</ecNumber>
    </recommendedName>
</protein>
<dbReference type="Proteomes" id="UP000307702">
    <property type="component" value="Unassembled WGS sequence"/>
</dbReference>
<feature type="coiled-coil region" evidence="4">
    <location>
        <begin position="4"/>
        <end position="31"/>
    </location>
</feature>
<accession>A0A8H2JKA4</accession>
<comment type="caution">
    <text evidence="6">The sequence shown here is derived from an EMBL/GenBank/DDBJ whole genome shotgun (WGS) entry which is preliminary data.</text>
</comment>
<proteinExistence type="predicted"/>
<feature type="coiled-coil region" evidence="4">
    <location>
        <begin position="352"/>
        <end position="386"/>
    </location>
</feature>
<evidence type="ECO:0000256" key="2">
    <source>
        <dbReference type="ARBA" id="ARBA00012528"/>
    </source>
</evidence>
<dbReference type="EMBL" id="SZVP01000016">
    <property type="protein sequence ID" value="TMM42646.1"/>
    <property type="molecule type" value="Genomic_DNA"/>
</dbReference>
<dbReference type="PANTHER" id="PTHR45138">
    <property type="entry name" value="REGULATORY COMPONENTS OF SENSORY TRANSDUCTION SYSTEM"/>
    <property type="match status" value="1"/>
</dbReference>
<dbReference type="NCBIfam" id="TIGR00254">
    <property type="entry name" value="GGDEF"/>
    <property type="match status" value="1"/>
</dbReference>
<reference evidence="6 7" key="1">
    <citation type="submission" date="2019-05" db="EMBL/GenBank/DDBJ databases">
        <title>Colwellia ponticola sp. nov., isolated from seawater.</title>
        <authorList>
            <person name="Yoon J.-H."/>
        </authorList>
    </citation>
    <scope>NUCLEOTIDE SEQUENCE [LARGE SCALE GENOMIC DNA]</scope>
    <source>
        <strain evidence="6 7">OISW-25</strain>
    </source>
</reference>
<dbReference type="InterPro" id="IPR048516">
    <property type="entry name" value="DGCcoil"/>
</dbReference>
<evidence type="ECO:0000313" key="6">
    <source>
        <dbReference type="EMBL" id="TMM42646.1"/>
    </source>
</evidence>
<evidence type="ECO:0000256" key="1">
    <source>
        <dbReference type="ARBA" id="ARBA00001946"/>
    </source>
</evidence>
<dbReference type="CDD" id="cd01949">
    <property type="entry name" value="GGDEF"/>
    <property type="match status" value="1"/>
</dbReference>
<evidence type="ECO:0000313" key="7">
    <source>
        <dbReference type="Proteomes" id="UP000307702"/>
    </source>
</evidence>
<dbReference type="RefSeq" id="WP_138624139.1">
    <property type="nucleotide sequence ID" value="NZ_SZVP01000016.1"/>
</dbReference>
<sequence length="548" mass="61735">MNDSSVAQKQLEALKRKLDNAIESRSSLEDSFTVQSTLLIQFISKLSLISKGIDLELDNRLAQLRTLFTKSAPFTEIEEKVTAITKLLQQHSVTNQQKIAQVHQQFTQSGESLQKIKGLPDNLRRDLRQLLQETKDSKDVLVQYMPLLGQLLSFYQQALTAKQTPKIQGLLQTPPAMTKQDKSSNDQSTELLTKTASTAGAIIFDSNIIEKISVSLNSLPLSKEHTNDLLVIKRKLIAGQSNDEILHHLVEIFDVIVADFKNEKNSAERFLTSLSATLSTVQGTVKETIAAQQDSELIHKKINHKLHNQLADMNTSVEKALSLNQVKDDINEKLQFIVSTLEQKTKFEQQNHNNLVGKLNNMSTKVQLLEQQSKVFEEKLADQERKSMQDALTKLANRAAFDDYFAKSLVSFHRKVFPLAIVVIDIDDFKKINDTYGHAAGDKTLQVIANSLVKNVSKDAFVSRYGGEEFVLIYSTTEQEALIAELNLLNNYVARLPFKFKNNRVSITLSIGATHIKHDDNIHLAFERADQAMYTAKKQGKNQVVYTQ</sequence>
<dbReference type="InterPro" id="IPR029787">
    <property type="entry name" value="Nucleotide_cyclase"/>
</dbReference>
<comment type="cofactor">
    <cofactor evidence="1">
        <name>Mg(2+)</name>
        <dbReference type="ChEBI" id="CHEBI:18420"/>
    </cofactor>
</comment>
<dbReference type="AlphaFoldDB" id="A0A8H2JKA4"/>
<evidence type="ECO:0000256" key="4">
    <source>
        <dbReference type="SAM" id="Coils"/>
    </source>
</evidence>
<dbReference type="InterPro" id="IPR043128">
    <property type="entry name" value="Rev_trsase/Diguanyl_cyclase"/>
</dbReference>
<gene>
    <name evidence="6" type="ORF">FCS21_13855</name>
</gene>
<dbReference type="Pfam" id="PF00990">
    <property type="entry name" value="GGDEF"/>
    <property type="match status" value="1"/>
</dbReference>
<dbReference type="SMART" id="SM00267">
    <property type="entry name" value="GGDEF"/>
    <property type="match status" value="1"/>
</dbReference>
<dbReference type="Pfam" id="PF20975">
    <property type="entry name" value="DGCcoil"/>
    <property type="match status" value="1"/>
</dbReference>
<dbReference type="FunFam" id="3.30.70.270:FF:000001">
    <property type="entry name" value="Diguanylate cyclase domain protein"/>
    <property type="match status" value="1"/>
</dbReference>
<comment type="catalytic activity">
    <reaction evidence="3">
        <text>2 GTP = 3',3'-c-di-GMP + 2 diphosphate</text>
        <dbReference type="Rhea" id="RHEA:24898"/>
        <dbReference type="ChEBI" id="CHEBI:33019"/>
        <dbReference type="ChEBI" id="CHEBI:37565"/>
        <dbReference type="ChEBI" id="CHEBI:58805"/>
        <dbReference type="EC" id="2.7.7.65"/>
    </reaction>
</comment>
<dbReference type="PANTHER" id="PTHR45138:SF9">
    <property type="entry name" value="DIGUANYLATE CYCLASE DGCM-RELATED"/>
    <property type="match status" value="1"/>
</dbReference>
<evidence type="ECO:0000259" key="5">
    <source>
        <dbReference type="PROSITE" id="PS50887"/>
    </source>
</evidence>
<dbReference type="InterPro" id="IPR000160">
    <property type="entry name" value="GGDEF_dom"/>
</dbReference>
<dbReference type="Gene3D" id="3.30.70.270">
    <property type="match status" value="1"/>
</dbReference>
<keyword evidence="4" id="KW-0175">Coiled coil</keyword>
<dbReference type="OrthoDB" id="9812260at2"/>
<dbReference type="GO" id="GO:0052621">
    <property type="term" value="F:diguanylate cyclase activity"/>
    <property type="evidence" value="ECO:0007669"/>
    <property type="project" value="UniProtKB-EC"/>
</dbReference>
<organism evidence="6 7">
    <name type="scientific">Colwellia ponticola</name>
    <dbReference type="NCBI Taxonomy" id="2304625"/>
    <lineage>
        <taxon>Bacteria</taxon>
        <taxon>Pseudomonadati</taxon>
        <taxon>Pseudomonadota</taxon>
        <taxon>Gammaproteobacteria</taxon>
        <taxon>Alteromonadales</taxon>
        <taxon>Colwelliaceae</taxon>
        <taxon>Colwellia</taxon>
    </lineage>
</organism>